<evidence type="ECO:0000313" key="7">
    <source>
        <dbReference type="EMBL" id="VAW11721.1"/>
    </source>
</evidence>
<sequence>MPPRKAPSKRRVSRGFSEKHRGRRKVGETLRFLFSRTNGASRKRARQALARIFLQRQRRFLRSRFRRWLPPHGGDSKICIRRGSLEVRLATRLFEVKASQSLRYKVFYKEMNATASAGARITRRDKDHFDRLCDHLLVIDHEAGSRGIPLLRGRRGRIVGTYRLLPQAVAEVTGGFYTQDEYDLRPLIARHPDLNFVELGRSCVLKPYRTKQPIEMLWQGIWQYVHAYDLDVMIGVASLEGTSTGDVALPLSFLHHHARAPQKWDVKALPSRYVEMNLIPKDEIDMRQAMRALPPLIKGYLRLGAYIGNGAVIDHQFGTTDVAIILPVSNISERYKARFEAEARASAQTD</sequence>
<evidence type="ECO:0000256" key="3">
    <source>
        <dbReference type="ARBA" id="ARBA00022679"/>
    </source>
</evidence>
<dbReference type="EMBL" id="UOEM01000033">
    <property type="protein sequence ID" value="VAW11721.1"/>
    <property type="molecule type" value="Genomic_DNA"/>
</dbReference>
<organism evidence="7">
    <name type="scientific">hydrothermal vent metagenome</name>
    <dbReference type="NCBI Taxonomy" id="652676"/>
    <lineage>
        <taxon>unclassified sequences</taxon>
        <taxon>metagenomes</taxon>
        <taxon>ecological metagenomes</taxon>
    </lineage>
</organism>
<evidence type="ECO:0000256" key="6">
    <source>
        <dbReference type="SAM" id="MobiDB-lite"/>
    </source>
</evidence>
<name>A0A3B0SZ27_9ZZZZ</name>
<feature type="compositionally biased region" description="Basic residues" evidence="6">
    <location>
        <begin position="1"/>
        <end position="13"/>
    </location>
</feature>
<keyword evidence="2" id="KW-0444">Lipid biosynthesis</keyword>
<dbReference type="PANTHER" id="PTHR37323">
    <property type="entry name" value="GCN5-RELATED N-ACETYLTRANSFERASE"/>
    <property type="match status" value="1"/>
</dbReference>
<proteinExistence type="predicted"/>
<dbReference type="GO" id="GO:0016746">
    <property type="term" value="F:acyltransferase activity"/>
    <property type="evidence" value="ECO:0007669"/>
    <property type="project" value="UniProtKB-KW"/>
</dbReference>
<dbReference type="AlphaFoldDB" id="A0A3B0SZ27"/>
<feature type="region of interest" description="Disordered" evidence="6">
    <location>
        <begin position="1"/>
        <end position="22"/>
    </location>
</feature>
<protein>
    <submittedName>
        <fullName evidence="7">Hemolysin</fullName>
    </submittedName>
</protein>
<dbReference type="GO" id="GO:0006629">
    <property type="term" value="P:lipid metabolic process"/>
    <property type="evidence" value="ECO:0007669"/>
    <property type="project" value="UniProtKB-KW"/>
</dbReference>
<evidence type="ECO:0000256" key="1">
    <source>
        <dbReference type="ARBA" id="ARBA00005189"/>
    </source>
</evidence>
<evidence type="ECO:0000256" key="5">
    <source>
        <dbReference type="ARBA" id="ARBA00023315"/>
    </source>
</evidence>
<dbReference type="Gene3D" id="3.40.630.30">
    <property type="match status" value="1"/>
</dbReference>
<evidence type="ECO:0000256" key="2">
    <source>
        <dbReference type="ARBA" id="ARBA00022516"/>
    </source>
</evidence>
<dbReference type="PANTHER" id="PTHR37323:SF1">
    <property type="entry name" value="L-ORNITHINE N(ALPHA)-ACYLTRANSFERASE"/>
    <property type="match status" value="1"/>
</dbReference>
<keyword evidence="3" id="KW-0808">Transferase</keyword>
<dbReference type="InterPro" id="IPR016181">
    <property type="entry name" value="Acyl_CoA_acyltransferase"/>
</dbReference>
<comment type="pathway">
    <text evidence="1">Lipid metabolism.</text>
</comment>
<keyword evidence="4" id="KW-0443">Lipid metabolism</keyword>
<dbReference type="Pfam" id="PF13444">
    <property type="entry name" value="Acetyltransf_5"/>
    <property type="match status" value="1"/>
</dbReference>
<evidence type="ECO:0000256" key="4">
    <source>
        <dbReference type="ARBA" id="ARBA00023098"/>
    </source>
</evidence>
<keyword evidence="5" id="KW-0012">Acyltransferase</keyword>
<dbReference type="SUPFAM" id="SSF55729">
    <property type="entry name" value="Acyl-CoA N-acyltransferases (Nat)"/>
    <property type="match status" value="1"/>
</dbReference>
<accession>A0A3B0SZ27</accession>
<dbReference type="InterPro" id="IPR052351">
    <property type="entry name" value="Ornithine_N-alpha-AT"/>
</dbReference>
<gene>
    <name evidence="7" type="ORF">MNBD_ALPHA09-1118</name>
</gene>
<reference evidence="7" key="1">
    <citation type="submission" date="2018-06" db="EMBL/GenBank/DDBJ databases">
        <authorList>
            <person name="Zhirakovskaya E."/>
        </authorList>
    </citation>
    <scope>NUCLEOTIDE SEQUENCE</scope>
</reference>